<dbReference type="GO" id="GO:0015740">
    <property type="term" value="P:C4-dicarboxylate transport"/>
    <property type="evidence" value="ECO:0007669"/>
    <property type="project" value="TreeGrafter"/>
</dbReference>
<evidence type="ECO:0000259" key="10">
    <source>
        <dbReference type="Pfam" id="PF04290"/>
    </source>
</evidence>
<comment type="similarity">
    <text evidence="8">Belongs to the TRAP transporter small permease family.</text>
</comment>
<dbReference type="GO" id="GO:0005886">
    <property type="term" value="C:plasma membrane"/>
    <property type="evidence" value="ECO:0007669"/>
    <property type="project" value="UniProtKB-SubCell"/>
</dbReference>
<keyword evidence="6 9" id="KW-1133">Transmembrane helix</keyword>
<dbReference type="AlphaFoldDB" id="A0A285U712"/>
<name>A0A285U712_9STAP</name>
<evidence type="ECO:0000256" key="2">
    <source>
        <dbReference type="ARBA" id="ARBA00022448"/>
    </source>
</evidence>
<dbReference type="GO" id="GO:0022857">
    <property type="term" value="F:transmembrane transporter activity"/>
    <property type="evidence" value="ECO:0007669"/>
    <property type="project" value="TreeGrafter"/>
</dbReference>
<keyword evidence="4" id="KW-0997">Cell inner membrane</keyword>
<keyword evidence="7 9" id="KW-0472">Membrane</keyword>
<feature type="transmembrane region" description="Helical" evidence="9">
    <location>
        <begin position="88"/>
        <end position="109"/>
    </location>
</feature>
<dbReference type="Proteomes" id="UP000219412">
    <property type="component" value="Unassembled WGS sequence"/>
</dbReference>
<evidence type="ECO:0000256" key="4">
    <source>
        <dbReference type="ARBA" id="ARBA00022519"/>
    </source>
</evidence>
<dbReference type="InterPro" id="IPR055348">
    <property type="entry name" value="DctQ"/>
</dbReference>
<evidence type="ECO:0000256" key="7">
    <source>
        <dbReference type="ARBA" id="ARBA00023136"/>
    </source>
</evidence>
<dbReference type="PANTHER" id="PTHR35011:SF5">
    <property type="entry name" value="SIALIC ACID TRAP TRANSPORTER SMALL PERMEASE PROTEIN SIAQ"/>
    <property type="match status" value="1"/>
</dbReference>
<organism evidence="11 12">
    <name type="scientific">Salinicoccus kekensis</name>
    <dbReference type="NCBI Taxonomy" id="714307"/>
    <lineage>
        <taxon>Bacteria</taxon>
        <taxon>Bacillati</taxon>
        <taxon>Bacillota</taxon>
        <taxon>Bacilli</taxon>
        <taxon>Bacillales</taxon>
        <taxon>Staphylococcaceae</taxon>
        <taxon>Salinicoccus</taxon>
    </lineage>
</organism>
<dbReference type="InterPro" id="IPR007387">
    <property type="entry name" value="TRAP_DctQ"/>
</dbReference>
<protein>
    <submittedName>
        <fullName evidence="11">TRAP-type C4-dicarboxylate transport system permease small subunit</fullName>
    </submittedName>
</protein>
<keyword evidence="3" id="KW-1003">Cell membrane</keyword>
<evidence type="ECO:0000256" key="8">
    <source>
        <dbReference type="ARBA" id="ARBA00038436"/>
    </source>
</evidence>
<proteinExistence type="inferred from homology"/>
<dbReference type="EMBL" id="OBQF01000001">
    <property type="protein sequence ID" value="SOC37622.1"/>
    <property type="molecule type" value="Genomic_DNA"/>
</dbReference>
<feature type="transmembrane region" description="Helical" evidence="9">
    <location>
        <begin position="14"/>
        <end position="34"/>
    </location>
</feature>
<keyword evidence="12" id="KW-1185">Reference proteome</keyword>
<dbReference type="Pfam" id="PF04290">
    <property type="entry name" value="DctQ"/>
    <property type="match status" value="1"/>
</dbReference>
<evidence type="ECO:0000313" key="12">
    <source>
        <dbReference type="Proteomes" id="UP000219412"/>
    </source>
</evidence>
<reference evidence="12" key="1">
    <citation type="submission" date="2017-08" db="EMBL/GenBank/DDBJ databases">
        <authorList>
            <person name="Varghese N."/>
            <person name="Submissions S."/>
        </authorList>
    </citation>
    <scope>NUCLEOTIDE SEQUENCE [LARGE SCALE GENOMIC DNA]</scope>
    <source>
        <strain evidence="12">DSM 23173</strain>
    </source>
</reference>
<feature type="transmembrane region" description="Helical" evidence="9">
    <location>
        <begin position="129"/>
        <end position="147"/>
    </location>
</feature>
<comment type="subcellular location">
    <subcellularLocation>
        <location evidence="1">Cell inner membrane</location>
        <topology evidence="1">Multi-pass membrane protein</topology>
    </subcellularLocation>
</comment>
<dbReference type="RefSeq" id="WP_097038001.1">
    <property type="nucleotide sequence ID" value="NZ_OBQF01000001.1"/>
</dbReference>
<keyword evidence="5 9" id="KW-0812">Transmembrane</keyword>
<feature type="transmembrane region" description="Helical" evidence="9">
    <location>
        <begin position="49"/>
        <end position="67"/>
    </location>
</feature>
<dbReference type="OrthoDB" id="2086825at2"/>
<evidence type="ECO:0000256" key="5">
    <source>
        <dbReference type="ARBA" id="ARBA00022692"/>
    </source>
</evidence>
<evidence type="ECO:0000256" key="9">
    <source>
        <dbReference type="SAM" id="Phobius"/>
    </source>
</evidence>
<evidence type="ECO:0000256" key="3">
    <source>
        <dbReference type="ARBA" id="ARBA00022475"/>
    </source>
</evidence>
<evidence type="ECO:0000313" key="11">
    <source>
        <dbReference type="EMBL" id="SOC37622.1"/>
    </source>
</evidence>
<evidence type="ECO:0000256" key="6">
    <source>
        <dbReference type="ARBA" id="ARBA00022989"/>
    </source>
</evidence>
<sequence>MKLIKSLFRVLDKILSVLTIAFFTALILIVLLQILTRFTPLSFVWTEELTRYFFLYAIAASAGLAVVRNEYMGIDFILELFSDKWKAIYLRGTYIVIIGMNLVISYYAYEFVLLGQGQMTSTLGFHMGYIHLSIFLMSFFIMIFYIEKLLSKDVDLK</sequence>
<evidence type="ECO:0000256" key="1">
    <source>
        <dbReference type="ARBA" id="ARBA00004429"/>
    </source>
</evidence>
<feature type="domain" description="Tripartite ATP-independent periplasmic transporters DctQ component" evidence="10">
    <location>
        <begin position="26"/>
        <end position="151"/>
    </location>
</feature>
<keyword evidence="2" id="KW-0813">Transport</keyword>
<accession>A0A285U712</accession>
<dbReference type="PANTHER" id="PTHR35011">
    <property type="entry name" value="2,3-DIKETO-L-GULONATE TRAP TRANSPORTER SMALL PERMEASE PROTEIN YIAM"/>
    <property type="match status" value="1"/>
</dbReference>
<gene>
    <name evidence="11" type="ORF">SAMN05878391_0030</name>
</gene>